<dbReference type="InterPro" id="IPR036249">
    <property type="entry name" value="Thioredoxin-like_sf"/>
</dbReference>
<dbReference type="PROSITE" id="PS51352">
    <property type="entry name" value="THIOREDOXIN_2"/>
    <property type="match status" value="1"/>
</dbReference>
<name>A0A7S3PX84_9STRA</name>
<dbReference type="Pfam" id="PF00578">
    <property type="entry name" value="AhpC-TSA"/>
    <property type="match status" value="1"/>
</dbReference>
<dbReference type="InterPro" id="IPR050924">
    <property type="entry name" value="Peroxiredoxin_BCP/PrxQ"/>
</dbReference>
<dbReference type="PANTHER" id="PTHR42801:SF4">
    <property type="entry name" value="AHPC_TSA FAMILY PROTEIN"/>
    <property type="match status" value="1"/>
</dbReference>
<evidence type="ECO:0000256" key="4">
    <source>
        <dbReference type="ARBA" id="ARBA00023002"/>
    </source>
</evidence>
<evidence type="ECO:0000256" key="3">
    <source>
        <dbReference type="ARBA" id="ARBA00022862"/>
    </source>
</evidence>
<keyword evidence="2" id="KW-0575">Peroxidase</keyword>
<evidence type="ECO:0000256" key="5">
    <source>
        <dbReference type="ARBA" id="ARBA00023157"/>
    </source>
</evidence>
<keyword evidence="4" id="KW-0560">Oxidoreductase</keyword>
<gene>
    <name evidence="13" type="ORF">CDEB00056_LOCUS3421</name>
</gene>
<keyword evidence="3" id="KW-0049">Antioxidant</keyword>
<evidence type="ECO:0000256" key="10">
    <source>
        <dbReference type="SAM" id="MobiDB-lite"/>
    </source>
</evidence>
<accession>A0A7S3PX84</accession>
<evidence type="ECO:0000256" key="9">
    <source>
        <dbReference type="ARBA" id="ARBA00049091"/>
    </source>
</evidence>
<dbReference type="GO" id="GO:0008379">
    <property type="term" value="F:thioredoxin peroxidase activity"/>
    <property type="evidence" value="ECO:0007669"/>
    <property type="project" value="TreeGrafter"/>
</dbReference>
<dbReference type="PANTHER" id="PTHR42801">
    <property type="entry name" value="THIOREDOXIN-DEPENDENT PEROXIDE REDUCTASE"/>
    <property type="match status" value="1"/>
</dbReference>
<comment type="catalytic activity">
    <reaction evidence="9">
        <text>a hydroperoxide + [thioredoxin]-dithiol = an alcohol + [thioredoxin]-disulfide + H2O</text>
        <dbReference type="Rhea" id="RHEA:62620"/>
        <dbReference type="Rhea" id="RHEA-COMP:10698"/>
        <dbReference type="Rhea" id="RHEA-COMP:10700"/>
        <dbReference type="ChEBI" id="CHEBI:15377"/>
        <dbReference type="ChEBI" id="CHEBI:29950"/>
        <dbReference type="ChEBI" id="CHEBI:30879"/>
        <dbReference type="ChEBI" id="CHEBI:35924"/>
        <dbReference type="ChEBI" id="CHEBI:50058"/>
        <dbReference type="EC" id="1.11.1.24"/>
    </reaction>
</comment>
<feature type="region of interest" description="Disordered" evidence="10">
    <location>
        <begin position="59"/>
        <end position="98"/>
    </location>
</feature>
<dbReference type="AlphaFoldDB" id="A0A7S3PX84"/>
<evidence type="ECO:0000256" key="8">
    <source>
        <dbReference type="ARBA" id="ARBA00038489"/>
    </source>
</evidence>
<organism evidence="13">
    <name type="scientific">Chaetoceros debilis</name>
    <dbReference type="NCBI Taxonomy" id="122233"/>
    <lineage>
        <taxon>Eukaryota</taxon>
        <taxon>Sar</taxon>
        <taxon>Stramenopiles</taxon>
        <taxon>Ochrophyta</taxon>
        <taxon>Bacillariophyta</taxon>
        <taxon>Coscinodiscophyceae</taxon>
        <taxon>Chaetocerotophycidae</taxon>
        <taxon>Chaetocerotales</taxon>
        <taxon>Chaetocerotaceae</taxon>
        <taxon>Chaetoceros</taxon>
    </lineage>
</organism>
<dbReference type="EC" id="1.11.1.24" evidence="1"/>
<dbReference type="Gene3D" id="3.40.30.10">
    <property type="entry name" value="Glutaredoxin"/>
    <property type="match status" value="1"/>
</dbReference>
<feature type="signal peptide" evidence="11">
    <location>
        <begin position="1"/>
        <end position="25"/>
    </location>
</feature>
<feature type="compositionally biased region" description="Basic and acidic residues" evidence="10">
    <location>
        <begin position="59"/>
        <end position="72"/>
    </location>
</feature>
<evidence type="ECO:0000259" key="12">
    <source>
        <dbReference type="PROSITE" id="PS51352"/>
    </source>
</evidence>
<evidence type="ECO:0000256" key="1">
    <source>
        <dbReference type="ARBA" id="ARBA00013017"/>
    </source>
</evidence>
<keyword evidence="6" id="KW-0676">Redox-active center</keyword>
<feature type="domain" description="Thioredoxin" evidence="12">
    <location>
        <begin position="133"/>
        <end position="289"/>
    </location>
</feature>
<dbReference type="CDD" id="cd03017">
    <property type="entry name" value="PRX_BCP"/>
    <property type="match status" value="1"/>
</dbReference>
<dbReference type="InterPro" id="IPR000866">
    <property type="entry name" value="AhpC/TSA"/>
</dbReference>
<dbReference type="InterPro" id="IPR013766">
    <property type="entry name" value="Thioredoxin_domain"/>
</dbReference>
<proteinExistence type="inferred from homology"/>
<dbReference type="SUPFAM" id="SSF52833">
    <property type="entry name" value="Thioredoxin-like"/>
    <property type="match status" value="1"/>
</dbReference>
<keyword evidence="5" id="KW-1015">Disulfide bond</keyword>
<sequence length="289" mass="31794">MRCFTIKCVLLMTVGATMVNGYVQANRNVMRINSASATSASTSSSRITDGSITTFRRETKTTLRSHDPRYNNRDMNTAPTAKQEESKDKITPQMKMPSSRKEFFQKAAGSLAVASFGLTGIAQPSNAAANILPTIGIPAPSFTLPNSLGKGEKTSLSDLTSKNKWTVLYFYPASFTSGCTLEARGFQRDFNQYIALNSQIVGVSVDNVEKNAQFCQEEQLGYYMLSDLGGNVSKLYGTALSVPGFGTFSNRQTYVIDPKGELKWVFTDVESHVGRHSREVLDKLKELQE</sequence>
<evidence type="ECO:0000256" key="7">
    <source>
        <dbReference type="ARBA" id="ARBA00032824"/>
    </source>
</evidence>
<dbReference type="GO" id="GO:0034599">
    <property type="term" value="P:cellular response to oxidative stress"/>
    <property type="evidence" value="ECO:0007669"/>
    <property type="project" value="TreeGrafter"/>
</dbReference>
<evidence type="ECO:0000256" key="2">
    <source>
        <dbReference type="ARBA" id="ARBA00022559"/>
    </source>
</evidence>
<feature type="chain" id="PRO_5031210376" description="thioredoxin-dependent peroxiredoxin" evidence="11">
    <location>
        <begin position="26"/>
        <end position="289"/>
    </location>
</feature>
<dbReference type="EMBL" id="HBIO01004922">
    <property type="protein sequence ID" value="CAE0458580.1"/>
    <property type="molecule type" value="Transcribed_RNA"/>
</dbReference>
<evidence type="ECO:0000256" key="6">
    <source>
        <dbReference type="ARBA" id="ARBA00023284"/>
    </source>
</evidence>
<evidence type="ECO:0000256" key="11">
    <source>
        <dbReference type="SAM" id="SignalP"/>
    </source>
</evidence>
<reference evidence="13" key="1">
    <citation type="submission" date="2021-01" db="EMBL/GenBank/DDBJ databases">
        <authorList>
            <person name="Corre E."/>
            <person name="Pelletier E."/>
            <person name="Niang G."/>
            <person name="Scheremetjew M."/>
            <person name="Finn R."/>
            <person name="Kale V."/>
            <person name="Holt S."/>
            <person name="Cochrane G."/>
            <person name="Meng A."/>
            <person name="Brown T."/>
            <person name="Cohen L."/>
        </authorList>
    </citation>
    <scope>NUCLEOTIDE SEQUENCE</scope>
    <source>
        <strain evidence="13">MM31A-1</strain>
    </source>
</reference>
<evidence type="ECO:0000313" key="13">
    <source>
        <dbReference type="EMBL" id="CAE0458580.1"/>
    </source>
</evidence>
<comment type="similarity">
    <text evidence="8">Belongs to the peroxiredoxin family. BCP/PrxQ subfamily.</text>
</comment>
<protein>
    <recommendedName>
        <fullName evidence="1">thioredoxin-dependent peroxiredoxin</fullName>
        <ecNumber evidence="1">1.11.1.24</ecNumber>
    </recommendedName>
    <alternativeName>
        <fullName evidence="7">Thioredoxin peroxidase</fullName>
    </alternativeName>
</protein>
<dbReference type="GO" id="GO:0045454">
    <property type="term" value="P:cell redox homeostasis"/>
    <property type="evidence" value="ECO:0007669"/>
    <property type="project" value="TreeGrafter"/>
</dbReference>
<keyword evidence="11" id="KW-0732">Signal</keyword>
<dbReference type="GO" id="GO:0005737">
    <property type="term" value="C:cytoplasm"/>
    <property type="evidence" value="ECO:0007669"/>
    <property type="project" value="TreeGrafter"/>
</dbReference>